<evidence type="ECO:0000256" key="2">
    <source>
        <dbReference type="SAM" id="MobiDB-lite"/>
    </source>
</evidence>
<name>A0A9X3S5U4_9ACTN</name>
<evidence type="ECO:0000256" key="1">
    <source>
        <dbReference type="ARBA" id="ARBA00022729"/>
    </source>
</evidence>
<organism evidence="3 4">
    <name type="scientific">Solirubrobacter phytolaccae</name>
    <dbReference type="NCBI Taxonomy" id="1404360"/>
    <lineage>
        <taxon>Bacteria</taxon>
        <taxon>Bacillati</taxon>
        <taxon>Actinomycetota</taxon>
        <taxon>Thermoleophilia</taxon>
        <taxon>Solirubrobacterales</taxon>
        <taxon>Solirubrobacteraceae</taxon>
        <taxon>Solirubrobacter</taxon>
    </lineage>
</organism>
<dbReference type="EMBL" id="JAPDDP010000004">
    <property type="protein sequence ID" value="MDA0179314.1"/>
    <property type="molecule type" value="Genomic_DNA"/>
</dbReference>
<dbReference type="RefSeq" id="WP_270023584.1">
    <property type="nucleotide sequence ID" value="NZ_JAPDDP010000004.1"/>
</dbReference>
<dbReference type="Proteomes" id="UP001147653">
    <property type="component" value="Unassembled WGS sequence"/>
</dbReference>
<keyword evidence="1" id="KW-0732">Signal</keyword>
<keyword evidence="3" id="KW-0449">Lipoprotein</keyword>
<dbReference type="PROSITE" id="PS51257">
    <property type="entry name" value="PROKAR_LIPOPROTEIN"/>
    <property type="match status" value="1"/>
</dbReference>
<dbReference type="AlphaFoldDB" id="A0A9X3S5U4"/>
<dbReference type="Pfam" id="PF08139">
    <property type="entry name" value="LPAM_1"/>
    <property type="match status" value="1"/>
</dbReference>
<keyword evidence="4" id="KW-1185">Reference proteome</keyword>
<gene>
    <name evidence="3" type="ORF">OJ997_03310</name>
</gene>
<dbReference type="InterPro" id="IPR012640">
    <property type="entry name" value="Membr_lipoprot_lipid_attach_CS"/>
</dbReference>
<proteinExistence type="predicted"/>
<accession>A0A9X3S5U4</accession>
<reference evidence="3" key="1">
    <citation type="submission" date="2022-10" db="EMBL/GenBank/DDBJ databases">
        <title>The WGS of Solirubrobacter phytolaccae KCTC 29190.</title>
        <authorList>
            <person name="Jiang Z."/>
        </authorList>
    </citation>
    <scope>NUCLEOTIDE SEQUENCE</scope>
    <source>
        <strain evidence="3">KCTC 29190</strain>
    </source>
</reference>
<feature type="region of interest" description="Disordered" evidence="2">
    <location>
        <begin position="118"/>
        <end position="138"/>
    </location>
</feature>
<comment type="caution">
    <text evidence="3">The sequence shown here is derived from an EMBL/GenBank/DDBJ whole genome shotgun (WGS) entry which is preliminary data.</text>
</comment>
<sequence length="138" mass="14497">MRRILSGAVAVLVVAGCGGESETLSADAFRERANAICKQLDEENQKAFKGIDTDDQEAMIRATEDLGARTQKALEDLGELEGPEASEAAVDRILSRAKALSEVNAKLASGDAEAAEEATRLTTEAQTAAKDAGLKDCT</sequence>
<evidence type="ECO:0000313" key="4">
    <source>
        <dbReference type="Proteomes" id="UP001147653"/>
    </source>
</evidence>
<evidence type="ECO:0000313" key="3">
    <source>
        <dbReference type="EMBL" id="MDA0179314.1"/>
    </source>
</evidence>
<feature type="compositionally biased region" description="Low complexity" evidence="2">
    <location>
        <begin position="120"/>
        <end position="129"/>
    </location>
</feature>
<protein>
    <submittedName>
        <fullName evidence="3">Lipoprotein</fullName>
    </submittedName>
</protein>